<dbReference type="GO" id="GO:0016740">
    <property type="term" value="F:transferase activity"/>
    <property type="evidence" value="ECO:0007669"/>
    <property type="project" value="UniProtKB-KW"/>
</dbReference>
<dbReference type="PANTHER" id="PTHR43968">
    <property type="match status" value="1"/>
</dbReference>
<dbReference type="PROSITE" id="PS50404">
    <property type="entry name" value="GST_NTER"/>
    <property type="match status" value="1"/>
</dbReference>
<evidence type="ECO:0000313" key="2">
    <source>
        <dbReference type="EMBL" id="OEG75891.1"/>
    </source>
</evidence>
<dbReference type="AlphaFoldDB" id="A0A1E5IZA9"/>
<keyword evidence="2" id="KW-0808">Transferase</keyword>
<protein>
    <submittedName>
        <fullName evidence="2">Glutathione S-transferase</fullName>
    </submittedName>
</protein>
<dbReference type="Gene3D" id="3.40.30.10">
    <property type="entry name" value="Glutaredoxin"/>
    <property type="match status" value="1"/>
</dbReference>
<dbReference type="OrthoDB" id="9813092at2"/>
<dbReference type="SUPFAM" id="SSF52833">
    <property type="entry name" value="Thioredoxin-like"/>
    <property type="match status" value="1"/>
</dbReference>
<accession>A0A1E5IZA9</accession>
<name>A0A1E5IZA9_SHECO</name>
<evidence type="ECO:0000259" key="1">
    <source>
        <dbReference type="PROSITE" id="PS50404"/>
    </source>
</evidence>
<dbReference type="CDD" id="cd03196">
    <property type="entry name" value="GST_C_5"/>
    <property type="match status" value="1"/>
</dbReference>
<dbReference type="InterPro" id="IPR036282">
    <property type="entry name" value="Glutathione-S-Trfase_C_sf"/>
</dbReference>
<dbReference type="PANTHER" id="PTHR43968:SF6">
    <property type="entry name" value="GLUTATHIONE S-TRANSFERASE OMEGA"/>
    <property type="match status" value="1"/>
</dbReference>
<dbReference type="SUPFAM" id="SSF47616">
    <property type="entry name" value="GST C-terminal domain-like"/>
    <property type="match status" value="1"/>
</dbReference>
<dbReference type="InterPro" id="IPR004045">
    <property type="entry name" value="Glutathione_S-Trfase_N"/>
</dbReference>
<dbReference type="RefSeq" id="WP_069670008.1">
    <property type="nucleotide sequence ID" value="NZ_JAWWDQ010000014.1"/>
</dbReference>
<proteinExistence type="predicted"/>
<dbReference type="Pfam" id="PF13417">
    <property type="entry name" value="GST_N_3"/>
    <property type="match status" value="1"/>
</dbReference>
<evidence type="ECO:0000313" key="3">
    <source>
        <dbReference type="Proteomes" id="UP000095230"/>
    </source>
</evidence>
<dbReference type="STRING" id="23.BEL05_16885"/>
<dbReference type="InterPro" id="IPR036249">
    <property type="entry name" value="Thioredoxin-like_sf"/>
</dbReference>
<gene>
    <name evidence="2" type="ORF">BEL05_16885</name>
</gene>
<dbReference type="Proteomes" id="UP000095230">
    <property type="component" value="Unassembled WGS sequence"/>
</dbReference>
<dbReference type="Gene3D" id="1.20.1050.10">
    <property type="match status" value="1"/>
</dbReference>
<dbReference type="EMBL" id="MCBT01000001">
    <property type="protein sequence ID" value="OEG75891.1"/>
    <property type="molecule type" value="Genomic_DNA"/>
</dbReference>
<organism evidence="2 3">
    <name type="scientific">Shewanella colwelliana</name>
    <name type="common">Alteromonas colwelliana</name>
    <dbReference type="NCBI Taxonomy" id="23"/>
    <lineage>
        <taxon>Bacteria</taxon>
        <taxon>Pseudomonadati</taxon>
        <taxon>Pseudomonadota</taxon>
        <taxon>Gammaproteobacteria</taxon>
        <taxon>Alteromonadales</taxon>
        <taxon>Shewanellaceae</taxon>
        <taxon>Shewanella</taxon>
    </lineage>
</organism>
<feature type="domain" description="GST N-terminal" evidence="1">
    <location>
        <begin position="2"/>
        <end position="81"/>
    </location>
</feature>
<sequence length="233" mass="26853">MPHPILYSFRRCPYAMRARLGILLAQQTVALREIVLKHKPDAMLEASPKGTVPVLLLESGQVIDESLAIMQWALACNDPHDLQLSQTPTLQQQAMALIAQNDTEFKPWLDKYKYADRHPEHDESYYRAQGEQFIQVLERQLAHSGALTDQTKHLSLINDRHSIADYAIFPFIRQFAHVDLTWWNSAPFPLTQRWLRQHIESPLFIAIMDKYPTWLESGKSHTFGPNIAINECP</sequence>
<dbReference type="GO" id="GO:0005737">
    <property type="term" value="C:cytoplasm"/>
    <property type="evidence" value="ECO:0007669"/>
    <property type="project" value="TreeGrafter"/>
</dbReference>
<dbReference type="InterPro" id="IPR050983">
    <property type="entry name" value="GST_Omega/HSP26"/>
</dbReference>
<reference evidence="2 3" key="1">
    <citation type="submission" date="2016-07" db="EMBL/GenBank/DDBJ databases">
        <title>Whole-genome of two Shewanella species isolated from a digestive organ of sea cucumber Apostichopus japonicus Selenka 1867.</title>
        <authorList>
            <person name="Hong H.-H."/>
            <person name="Choi H."/>
            <person name="Cheon S."/>
            <person name="Oh J.-S."/>
            <person name="Lee H.-G."/>
            <person name="Park C."/>
        </authorList>
    </citation>
    <scope>NUCLEOTIDE SEQUENCE [LARGE SCALE GENOMIC DNA]</scope>
    <source>
        <strain evidence="2 3">CSB03KR</strain>
    </source>
</reference>
<dbReference type="CDD" id="cd03060">
    <property type="entry name" value="GST_N_Omega_like"/>
    <property type="match status" value="1"/>
</dbReference>
<comment type="caution">
    <text evidence="2">The sequence shown here is derived from an EMBL/GenBank/DDBJ whole genome shotgun (WGS) entry which is preliminary data.</text>
</comment>